<organism evidence="1 2">
    <name type="scientific">Mycena metata</name>
    <dbReference type="NCBI Taxonomy" id="1033252"/>
    <lineage>
        <taxon>Eukaryota</taxon>
        <taxon>Fungi</taxon>
        <taxon>Dikarya</taxon>
        <taxon>Basidiomycota</taxon>
        <taxon>Agaricomycotina</taxon>
        <taxon>Agaricomycetes</taxon>
        <taxon>Agaricomycetidae</taxon>
        <taxon>Agaricales</taxon>
        <taxon>Marasmiineae</taxon>
        <taxon>Mycenaceae</taxon>
        <taxon>Mycena</taxon>
    </lineage>
</organism>
<protein>
    <submittedName>
        <fullName evidence="1">Uncharacterized protein</fullName>
    </submittedName>
</protein>
<keyword evidence="2" id="KW-1185">Reference proteome</keyword>
<dbReference type="AlphaFoldDB" id="A0AAD7DTQ7"/>
<comment type="caution">
    <text evidence="1">The sequence shown here is derived from an EMBL/GenBank/DDBJ whole genome shotgun (WGS) entry which is preliminary data.</text>
</comment>
<evidence type="ECO:0000313" key="2">
    <source>
        <dbReference type="Proteomes" id="UP001215598"/>
    </source>
</evidence>
<reference evidence="1" key="1">
    <citation type="submission" date="2023-03" db="EMBL/GenBank/DDBJ databases">
        <title>Massive genome expansion in bonnet fungi (Mycena s.s.) driven by repeated elements and novel gene families across ecological guilds.</title>
        <authorList>
            <consortium name="Lawrence Berkeley National Laboratory"/>
            <person name="Harder C.B."/>
            <person name="Miyauchi S."/>
            <person name="Viragh M."/>
            <person name="Kuo A."/>
            <person name="Thoen E."/>
            <person name="Andreopoulos B."/>
            <person name="Lu D."/>
            <person name="Skrede I."/>
            <person name="Drula E."/>
            <person name="Henrissat B."/>
            <person name="Morin E."/>
            <person name="Kohler A."/>
            <person name="Barry K."/>
            <person name="LaButti K."/>
            <person name="Morin E."/>
            <person name="Salamov A."/>
            <person name="Lipzen A."/>
            <person name="Mereny Z."/>
            <person name="Hegedus B."/>
            <person name="Baldrian P."/>
            <person name="Stursova M."/>
            <person name="Weitz H."/>
            <person name="Taylor A."/>
            <person name="Grigoriev I.V."/>
            <person name="Nagy L.G."/>
            <person name="Martin F."/>
            <person name="Kauserud H."/>
        </authorList>
    </citation>
    <scope>NUCLEOTIDE SEQUENCE</scope>
    <source>
        <strain evidence="1">CBHHK182m</strain>
    </source>
</reference>
<evidence type="ECO:0000313" key="1">
    <source>
        <dbReference type="EMBL" id="KAJ7699174.1"/>
    </source>
</evidence>
<sequence>MHATLIKLFVLGPYLMPEKGVVALFRHKVNWTKLKRQISSKVDLASPGASYAHVSPSDPSFTQLPIMAGHSSSGYYCNSCYSASDEDKEDPKPSVEDDNNFTLEDSVLANTLSISGHIYAKNCGEELAIVICNPITYRNFVMPINFGTEAHVFWMPTEWYQKIFLKPAIHRGKKKLCLYYAGQVC</sequence>
<dbReference type="EMBL" id="JARKIB010000575">
    <property type="protein sequence ID" value="KAJ7699174.1"/>
    <property type="molecule type" value="Genomic_DNA"/>
</dbReference>
<gene>
    <name evidence="1" type="ORF">B0H16DRAFT_1484235</name>
</gene>
<proteinExistence type="predicted"/>
<dbReference type="Proteomes" id="UP001215598">
    <property type="component" value="Unassembled WGS sequence"/>
</dbReference>
<name>A0AAD7DTQ7_9AGAR</name>
<accession>A0AAD7DTQ7</accession>